<dbReference type="EMBL" id="BKCJ010000291">
    <property type="protein sequence ID" value="GEU31839.1"/>
    <property type="molecule type" value="Genomic_DNA"/>
</dbReference>
<sequence length="518" mass="59401">MTLELANRAICSPDEIARDVFVPVGKFTFPAYFVVVDYESDPRVPLILGRPFLRTTRALIDVHGEEMILRDGDERDVFVPVGKFTFPAYFVVVDYESDPRVPLVLGRPFLRTTRALIDVHGEEMILRDGDERLTLNMKHDIASYSNHPRRESVNLINIFNISSEDCLEDLVSNKQSGNPTFSLHKEIASPEVIHEFNDSKGCTFLSAKLPDIDSFNDIHPHFDDDPLSGSTTYSANSLLEEFADELALISYSLDYDDNRACDIESDIREIEFLLYQCEDSDFKDSIDQSVLTHCDDLFVDPTPEMFTDEQPPDYSFPPRFDVYPDDFLEIKSDATFDDDLFNSEGEKIKEAELLIDQLDLPYDILSEYDSFNSQYFSRDDVLPSPGKEDKVFNSGILIHEKSIKIISRVAQEKKLAISFASLLFEDFDPPFYELFVFKEVPNSMSLLPFSSKNEEKVFKLGIYTSKKFHHCFLTELSHPGFHVFKVSLIFLSLMRIFQVKSGKNTPPLDVLLFHFYPP</sequence>
<protein>
    <submittedName>
        <fullName evidence="1">Reverse transcriptase domain-containing protein</fullName>
    </submittedName>
</protein>
<comment type="caution">
    <text evidence="1">The sequence shown here is derived from an EMBL/GenBank/DDBJ whole genome shotgun (WGS) entry which is preliminary data.</text>
</comment>
<keyword evidence="1" id="KW-0695">RNA-directed DNA polymerase</keyword>
<keyword evidence="1" id="KW-0808">Transferase</keyword>
<evidence type="ECO:0000313" key="1">
    <source>
        <dbReference type="EMBL" id="GEU31839.1"/>
    </source>
</evidence>
<accession>A0A6L2J495</accession>
<dbReference type="Gene3D" id="2.40.70.10">
    <property type="entry name" value="Acid Proteases"/>
    <property type="match status" value="2"/>
</dbReference>
<dbReference type="InterPro" id="IPR021109">
    <property type="entry name" value="Peptidase_aspartic_dom_sf"/>
</dbReference>
<dbReference type="PANTHER" id="PTHR33067:SF9">
    <property type="entry name" value="RNA-DIRECTED DNA POLYMERASE"/>
    <property type="match status" value="1"/>
</dbReference>
<proteinExistence type="predicted"/>
<dbReference type="GO" id="GO:0003964">
    <property type="term" value="F:RNA-directed DNA polymerase activity"/>
    <property type="evidence" value="ECO:0007669"/>
    <property type="project" value="UniProtKB-KW"/>
</dbReference>
<dbReference type="AlphaFoldDB" id="A0A6L2J495"/>
<dbReference type="PANTHER" id="PTHR33067">
    <property type="entry name" value="RNA-DIRECTED DNA POLYMERASE-RELATED"/>
    <property type="match status" value="1"/>
</dbReference>
<gene>
    <name evidence="1" type="ORF">Tci_003817</name>
</gene>
<organism evidence="1">
    <name type="scientific">Tanacetum cinerariifolium</name>
    <name type="common">Dalmatian daisy</name>
    <name type="synonym">Chrysanthemum cinerariifolium</name>
    <dbReference type="NCBI Taxonomy" id="118510"/>
    <lineage>
        <taxon>Eukaryota</taxon>
        <taxon>Viridiplantae</taxon>
        <taxon>Streptophyta</taxon>
        <taxon>Embryophyta</taxon>
        <taxon>Tracheophyta</taxon>
        <taxon>Spermatophyta</taxon>
        <taxon>Magnoliopsida</taxon>
        <taxon>eudicotyledons</taxon>
        <taxon>Gunneridae</taxon>
        <taxon>Pentapetalae</taxon>
        <taxon>asterids</taxon>
        <taxon>campanulids</taxon>
        <taxon>Asterales</taxon>
        <taxon>Asteraceae</taxon>
        <taxon>Asteroideae</taxon>
        <taxon>Anthemideae</taxon>
        <taxon>Anthemidinae</taxon>
        <taxon>Tanacetum</taxon>
    </lineage>
</organism>
<reference evidence="1" key="1">
    <citation type="journal article" date="2019" name="Sci. Rep.">
        <title>Draft genome of Tanacetum cinerariifolium, the natural source of mosquito coil.</title>
        <authorList>
            <person name="Yamashiro T."/>
            <person name="Shiraishi A."/>
            <person name="Satake H."/>
            <person name="Nakayama K."/>
        </authorList>
    </citation>
    <scope>NUCLEOTIDE SEQUENCE</scope>
</reference>
<keyword evidence="1" id="KW-0548">Nucleotidyltransferase</keyword>
<name>A0A6L2J495_TANCI</name>